<evidence type="ECO:0000313" key="2">
    <source>
        <dbReference type="EMBL" id="KUM48741.1"/>
    </source>
</evidence>
<dbReference type="EMBL" id="LKAM01000005">
    <property type="protein sequence ID" value="KUM48741.1"/>
    <property type="molecule type" value="Genomic_DNA"/>
</dbReference>
<dbReference type="EMBL" id="LKAM01000012">
    <property type="protein sequence ID" value="KUM46225.1"/>
    <property type="molecule type" value="Genomic_DNA"/>
</dbReference>
<sequence length="78" mass="8973">MDPVKQKEYFHQAVDMFKNMAGPSTPPIAELSWDQGHQYNNAFKGPSRDMEHTGKSAKITHLWLHLFSDILEDEQLTS</sequence>
<protein>
    <submittedName>
        <fullName evidence="1">Uncharacterized protein</fullName>
    </submittedName>
</protein>
<gene>
    <name evidence="1" type="ORF">ABT39_MTgene1731</name>
    <name evidence="2" type="ORF">ABT39_MTgene4756</name>
</gene>
<proteinExistence type="predicted"/>
<geneLocation type="mitochondrion" evidence="1"/>
<keyword evidence="1" id="KW-0496">Mitochondrion</keyword>
<name>A0A101LVR2_PICGL</name>
<comment type="caution">
    <text evidence="1">The sequence shown here is derived from an EMBL/GenBank/DDBJ whole genome shotgun (WGS) entry which is preliminary data.</text>
</comment>
<reference evidence="1" key="1">
    <citation type="journal article" date="2015" name="Genome Biol. Evol.">
        <title>Organellar Genomes of White Spruce (Picea glauca): Assembly and Annotation.</title>
        <authorList>
            <person name="Jackman S.D."/>
            <person name="Warren R.L."/>
            <person name="Gibb E.A."/>
            <person name="Vandervalk B.P."/>
            <person name="Mohamadi H."/>
            <person name="Chu J."/>
            <person name="Raymond A."/>
            <person name="Pleasance S."/>
            <person name="Coope R."/>
            <person name="Wildung M.R."/>
            <person name="Ritland C.E."/>
            <person name="Bousquet J."/>
            <person name="Jones S.J."/>
            <person name="Bohlmann J."/>
            <person name="Birol I."/>
        </authorList>
    </citation>
    <scope>NUCLEOTIDE SEQUENCE [LARGE SCALE GENOMIC DNA]</scope>
    <source>
        <tissue evidence="1">Flushing bud</tissue>
    </source>
</reference>
<accession>A0A101LVR2</accession>
<organism evidence="1">
    <name type="scientific">Picea glauca</name>
    <name type="common">White spruce</name>
    <name type="synonym">Pinus glauca</name>
    <dbReference type="NCBI Taxonomy" id="3330"/>
    <lineage>
        <taxon>Eukaryota</taxon>
        <taxon>Viridiplantae</taxon>
        <taxon>Streptophyta</taxon>
        <taxon>Embryophyta</taxon>
        <taxon>Tracheophyta</taxon>
        <taxon>Spermatophyta</taxon>
        <taxon>Pinopsida</taxon>
        <taxon>Pinidae</taxon>
        <taxon>Conifers I</taxon>
        <taxon>Pinales</taxon>
        <taxon>Pinaceae</taxon>
        <taxon>Picea</taxon>
    </lineage>
</organism>
<dbReference type="AlphaFoldDB" id="A0A101LVR2"/>
<evidence type="ECO:0000313" key="1">
    <source>
        <dbReference type="EMBL" id="KUM46225.1"/>
    </source>
</evidence>